<dbReference type="VEuPathDB" id="FungiDB:C7M61_002801"/>
<evidence type="ECO:0000313" key="2">
    <source>
        <dbReference type="EMBL" id="PSK38242.1"/>
    </source>
</evidence>
<reference evidence="2 3" key="1">
    <citation type="submission" date="2018-03" db="EMBL/GenBank/DDBJ databases">
        <title>Candida pseudohaemulonii genome assembly and annotation.</title>
        <authorList>
            <person name="Munoz J.F."/>
            <person name="Gade L.G."/>
            <person name="Chow N.A."/>
            <person name="Litvintseva A.P."/>
            <person name="Loparev V.N."/>
            <person name="Cuomo C.A."/>
        </authorList>
    </citation>
    <scope>NUCLEOTIDE SEQUENCE [LARGE SCALE GENOMIC DNA]</scope>
    <source>
        <strain evidence="2 3">B12108</strain>
    </source>
</reference>
<dbReference type="OrthoDB" id="10365377at2759"/>
<feature type="compositionally biased region" description="Polar residues" evidence="1">
    <location>
        <begin position="378"/>
        <end position="392"/>
    </location>
</feature>
<feature type="compositionally biased region" description="Acidic residues" evidence="1">
    <location>
        <begin position="318"/>
        <end position="327"/>
    </location>
</feature>
<proteinExistence type="predicted"/>
<feature type="compositionally biased region" description="Acidic residues" evidence="1">
    <location>
        <begin position="338"/>
        <end position="347"/>
    </location>
</feature>
<name>A0A2P7YQK1_9ASCO</name>
<dbReference type="GeneID" id="36566190"/>
<comment type="caution">
    <text evidence="2">The sequence shown here is derived from an EMBL/GenBank/DDBJ whole genome shotgun (WGS) entry which is preliminary data.</text>
</comment>
<feature type="compositionally biased region" description="Basic and acidic residues" evidence="1">
    <location>
        <begin position="328"/>
        <end position="337"/>
    </location>
</feature>
<dbReference type="EMBL" id="PYFQ01000006">
    <property type="protein sequence ID" value="PSK38242.1"/>
    <property type="molecule type" value="Genomic_DNA"/>
</dbReference>
<keyword evidence="3" id="KW-1185">Reference proteome</keyword>
<dbReference type="AlphaFoldDB" id="A0A2P7YQK1"/>
<feature type="region of interest" description="Disordered" evidence="1">
    <location>
        <begin position="375"/>
        <end position="423"/>
    </location>
</feature>
<feature type="region of interest" description="Disordered" evidence="1">
    <location>
        <begin position="145"/>
        <end position="165"/>
    </location>
</feature>
<dbReference type="Proteomes" id="UP000241107">
    <property type="component" value="Unassembled WGS sequence"/>
</dbReference>
<evidence type="ECO:0000313" key="3">
    <source>
        <dbReference type="Proteomes" id="UP000241107"/>
    </source>
</evidence>
<protein>
    <submittedName>
        <fullName evidence="2">Uncharacterized protein</fullName>
    </submittedName>
</protein>
<sequence>MSASPQYPVNLAEYQQSCPSSETTACELSYTDSYYYGLSDQYSSCPSSETWDNYRPVDVPLRDDSRGRPINYYVVTPNCPHCHHPLQLYQVSQSELYRLANEQRAYQEQLYLGQIPRDYYPQVGYNYPQPQAPYPYQSYYNQQYGYSGGYSQGPQEQQNYGQQQTYTQEPSLNYQNYPVQQPAAEITHQQVIPNGECEYYNYPPVQPIQTTNTQTVKCQLAQEPLLPVSSQPLPKKVDWSYTPRKAAAESGNNTKSSKFCWKYLEDPSFSLPNPRRMQPSIFEVLAHAEEEKDAQESNLPDDQENGGYSSNSLSSDESGTEDEDGDEDSKVPEKYNDENLDLSTLDDEELMAYQSYKISKMFGYDTDSAEVQVETDRITQSTENLDINGSTNADEEAPKGSDNEQSSVSMNGQSQRSLNSSKL</sequence>
<evidence type="ECO:0000256" key="1">
    <source>
        <dbReference type="SAM" id="MobiDB-lite"/>
    </source>
</evidence>
<feature type="region of interest" description="Disordered" evidence="1">
    <location>
        <begin position="289"/>
        <end position="347"/>
    </location>
</feature>
<feature type="compositionally biased region" description="Low complexity" evidence="1">
    <location>
        <begin position="152"/>
        <end position="165"/>
    </location>
</feature>
<organism evidence="2 3">
    <name type="scientific">Candidozyma pseudohaemuli</name>
    <dbReference type="NCBI Taxonomy" id="418784"/>
    <lineage>
        <taxon>Eukaryota</taxon>
        <taxon>Fungi</taxon>
        <taxon>Dikarya</taxon>
        <taxon>Ascomycota</taxon>
        <taxon>Saccharomycotina</taxon>
        <taxon>Pichiomycetes</taxon>
        <taxon>Metschnikowiaceae</taxon>
        <taxon>Candidozyma</taxon>
    </lineage>
</organism>
<gene>
    <name evidence="2" type="ORF">C7M61_002801</name>
</gene>
<feature type="compositionally biased region" description="Polar residues" evidence="1">
    <location>
        <begin position="403"/>
        <end position="423"/>
    </location>
</feature>
<dbReference type="RefSeq" id="XP_024713567.1">
    <property type="nucleotide sequence ID" value="XM_024858161.1"/>
</dbReference>
<accession>A0A2P7YQK1</accession>